<evidence type="ECO:0000313" key="1">
    <source>
        <dbReference type="EMBL" id="KAJ1678289.1"/>
    </source>
</evidence>
<name>A0ACC1HVA0_9FUNG</name>
<dbReference type="EMBL" id="JAMZIH010001327">
    <property type="protein sequence ID" value="KAJ1678289.1"/>
    <property type="molecule type" value="Genomic_DNA"/>
</dbReference>
<keyword evidence="2" id="KW-1185">Reference proteome</keyword>
<comment type="caution">
    <text evidence="1">The sequence shown here is derived from an EMBL/GenBank/DDBJ whole genome shotgun (WGS) entry which is preliminary data.</text>
</comment>
<gene>
    <name evidence="1" type="primary">RAD16</name>
    <name evidence="1" type="ORF">EV182_004369</name>
</gene>
<feature type="non-terminal residue" evidence="1">
    <location>
        <position position="505"/>
    </location>
</feature>
<dbReference type="Proteomes" id="UP001145114">
    <property type="component" value="Unassembled WGS sequence"/>
</dbReference>
<protein>
    <submittedName>
        <fullName evidence="1">DNA repair protein rad16</fullName>
    </submittedName>
</protein>
<evidence type="ECO:0000313" key="2">
    <source>
        <dbReference type="Proteomes" id="UP001145114"/>
    </source>
</evidence>
<reference evidence="1" key="1">
    <citation type="submission" date="2022-06" db="EMBL/GenBank/DDBJ databases">
        <title>Phylogenomic reconstructions and comparative analyses of Kickxellomycotina fungi.</title>
        <authorList>
            <person name="Reynolds N.K."/>
            <person name="Stajich J.E."/>
            <person name="Barry K."/>
            <person name="Grigoriev I.V."/>
            <person name="Crous P."/>
            <person name="Smith M.E."/>
        </authorList>
    </citation>
    <scope>NUCLEOTIDE SEQUENCE</scope>
    <source>
        <strain evidence="1">RSA 2271</strain>
    </source>
</reference>
<accession>A0ACC1HVA0</accession>
<proteinExistence type="predicted"/>
<organism evidence="1 2">
    <name type="scientific">Spiromyces aspiralis</name>
    <dbReference type="NCBI Taxonomy" id="68401"/>
    <lineage>
        <taxon>Eukaryota</taxon>
        <taxon>Fungi</taxon>
        <taxon>Fungi incertae sedis</taxon>
        <taxon>Zoopagomycota</taxon>
        <taxon>Kickxellomycotina</taxon>
        <taxon>Kickxellomycetes</taxon>
        <taxon>Kickxellales</taxon>
        <taxon>Kickxellaceae</taxon>
        <taxon>Spiromyces</taxon>
    </lineage>
</organism>
<sequence>MTREQQSPLTPPSLPTKRSRGRPRKDAHTPSDLSEQALPPTPQSLQRPPSISSTATSDKDTPESPQVEGAGRRRRSSRLAPKKGLASPAASLSEASASAKPMVTVDSSSESVVEIIVPHVTFNGLKSIDTTGNDGTLSRKHTRAAQDSDAARPAKRKVVRSPTASSGLSWTVSSDDSDSDFTEPLLRSPGINGRRRSLRRSVKASLLAQSSDESMPFTGATSPVKPESKQGTGIGERTTQGEAASVSFDDDNDEDYREDGDDDDDDDDGSQLDQEDDSISHETRAGPTSDTESEEVTEYIPRSRQQTRRAPKKRRGGKNAVKSLEEYIKNGEMPPKRPKSMNFHQWTTYCLHYYHPELKTVWEDLEQQIAQKCQKQLTPCAEQPRGLKLSLLPFQREGLAWLREQEAGRLSGGILADEMGMGKTIQMISLMLSEPRVKPTLVVAPTVALMQWKSELTTHTSDLSVLVYYGANRTQEDQTLLDHDVVITTYSVLESVFRRSKYGVR</sequence>